<dbReference type="GO" id="GO:0071014">
    <property type="term" value="C:post-mRNA release spliceosomal complex"/>
    <property type="evidence" value="ECO:0007669"/>
    <property type="project" value="TreeGrafter"/>
</dbReference>
<accession>A0AAE0E0Z3</accession>
<dbReference type="SUPFAM" id="SSF48452">
    <property type="entry name" value="TPR-like"/>
    <property type="match status" value="2"/>
</dbReference>
<dbReference type="InterPro" id="IPR003107">
    <property type="entry name" value="HAT"/>
</dbReference>
<dbReference type="AlphaFoldDB" id="A0AAE0E0Z3"/>
<evidence type="ECO:0000256" key="1">
    <source>
        <dbReference type="ARBA" id="ARBA00004123"/>
    </source>
</evidence>
<dbReference type="Gene3D" id="1.25.40.10">
    <property type="entry name" value="Tetratricopeptide repeat domain"/>
    <property type="match status" value="1"/>
</dbReference>
<dbReference type="GO" id="GO:0000245">
    <property type="term" value="P:spliceosomal complex assembly"/>
    <property type="evidence" value="ECO:0007669"/>
    <property type="project" value="TreeGrafter"/>
</dbReference>
<evidence type="ECO:0000256" key="6">
    <source>
        <dbReference type="ARBA" id="ARBA00023242"/>
    </source>
</evidence>
<evidence type="ECO:0000256" key="2">
    <source>
        <dbReference type="ARBA" id="ARBA00008644"/>
    </source>
</evidence>
<keyword evidence="5" id="KW-0508">mRNA splicing</keyword>
<dbReference type="PANTHER" id="PTHR11246">
    <property type="entry name" value="PRE-MRNA SPLICING FACTOR"/>
    <property type="match status" value="1"/>
</dbReference>
<dbReference type="GO" id="GO:0071007">
    <property type="term" value="C:U2-type catalytic step 2 spliceosome"/>
    <property type="evidence" value="ECO:0007669"/>
    <property type="project" value="TreeGrafter"/>
</dbReference>
<dbReference type="GO" id="GO:0071011">
    <property type="term" value="C:precatalytic spliceosome"/>
    <property type="evidence" value="ECO:0007669"/>
    <property type="project" value="TreeGrafter"/>
</dbReference>
<name>A0AAE0E0Z3_9ROSI</name>
<gene>
    <name evidence="7" type="ORF">Dsin_022252</name>
</gene>
<dbReference type="SMART" id="SM00386">
    <property type="entry name" value="HAT"/>
    <property type="match status" value="3"/>
</dbReference>
<dbReference type="InterPro" id="IPR045075">
    <property type="entry name" value="Syf1-like"/>
</dbReference>
<evidence type="ECO:0000256" key="3">
    <source>
        <dbReference type="ARBA" id="ARBA00022664"/>
    </source>
</evidence>
<comment type="caution">
    <text evidence="7">The sequence shown here is derived from an EMBL/GenBank/DDBJ whole genome shotgun (WGS) entry which is preliminary data.</text>
</comment>
<evidence type="ECO:0008006" key="9">
    <source>
        <dbReference type="Google" id="ProtNLM"/>
    </source>
</evidence>
<dbReference type="Proteomes" id="UP001281410">
    <property type="component" value="Unassembled WGS sequence"/>
</dbReference>
<keyword evidence="8" id="KW-1185">Reference proteome</keyword>
<reference evidence="7" key="1">
    <citation type="journal article" date="2023" name="Plant J.">
        <title>Genome sequences and population genomics provide insights into the demographic history, inbreeding, and mutation load of two 'living fossil' tree species of Dipteronia.</title>
        <authorList>
            <person name="Feng Y."/>
            <person name="Comes H.P."/>
            <person name="Chen J."/>
            <person name="Zhu S."/>
            <person name="Lu R."/>
            <person name="Zhang X."/>
            <person name="Li P."/>
            <person name="Qiu J."/>
            <person name="Olsen K.M."/>
            <person name="Qiu Y."/>
        </authorList>
    </citation>
    <scope>NUCLEOTIDE SEQUENCE</scope>
    <source>
        <strain evidence="7">NBL</strain>
    </source>
</reference>
<keyword evidence="6" id="KW-0539">Nucleus</keyword>
<dbReference type="InterPro" id="IPR059164">
    <property type="entry name" value="HAT_PRP39_C"/>
</dbReference>
<protein>
    <recommendedName>
        <fullName evidence="9">Crooked neck protein</fullName>
    </recommendedName>
</protein>
<dbReference type="EMBL" id="JANJYJ010000007">
    <property type="protein sequence ID" value="KAK3198837.1"/>
    <property type="molecule type" value="Genomic_DNA"/>
</dbReference>
<comment type="similarity">
    <text evidence="2">Belongs to the crooked-neck family.</text>
</comment>
<comment type="subcellular location">
    <subcellularLocation>
        <location evidence="1">Nucleus</location>
    </subcellularLocation>
</comment>
<dbReference type="InterPro" id="IPR011990">
    <property type="entry name" value="TPR-like_helical_dom_sf"/>
</dbReference>
<dbReference type="GO" id="GO:0000974">
    <property type="term" value="C:Prp19 complex"/>
    <property type="evidence" value="ECO:0007669"/>
    <property type="project" value="TreeGrafter"/>
</dbReference>
<sequence length="152" mass="18030">MPDQQGWLSYIKFELRHNKVDHATQIFKWFVQCHPKVLAWIRYAKFEMTNGEIGSSRNVYERAVDELADNKEAEQQFVAFAEFEERCKESEHARCIYKFALDHIPDLYRKFVGFEKQYGDREGIEDAIVVKRRFQYEDEGRKNPLNGSITLG</sequence>
<keyword evidence="3" id="KW-0507">mRNA processing</keyword>
<evidence type="ECO:0000313" key="7">
    <source>
        <dbReference type="EMBL" id="KAK3198837.1"/>
    </source>
</evidence>
<evidence type="ECO:0000313" key="8">
    <source>
        <dbReference type="Proteomes" id="UP001281410"/>
    </source>
</evidence>
<dbReference type="PANTHER" id="PTHR11246:SF3">
    <property type="entry name" value="CROOKED NECK-LIKE PROTEIN 1"/>
    <property type="match status" value="1"/>
</dbReference>
<organism evidence="7 8">
    <name type="scientific">Dipteronia sinensis</name>
    <dbReference type="NCBI Taxonomy" id="43782"/>
    <lineage>
        <taxon>Eukaryota</taxon>
        <taxon>Viridiplantae</taxon>
        <taxon>Streptophyta</taxon>
        <taxon>Embryophyta</taxon>
        <taxon>Tracheophyta</taxon>
        <taxon>Spermatophyta</taxon>
        <taxon>Magnoliopsida</taxon>
        <taxon>eudicotyledons</taxon>
        <taxon>Gunneridae</taxon>
        <taxon>Pentapetalae</taxon>
        <taxon>rosids</taxon>
        <taxon>malvids</taxon>
        <taxon>Sapindales</taxon>
        <taxon>Sapindaceae</taxon>
        <taxon>Hippocastanoideae</taxon>
        <taxon>Acereae</taxon>
        <taxon>Dipteronia</taxon>
    </lineage>
</organism>
<dbReference type="Pfam" id="PF23241">
    <property type="entry name" value="HAT_PRP39_C"/>
    <property type="match status" value="1"/>
</dbReference>
<proteinExistence type="inferred from homology"/>
<evidence type="ECO:0000256" key="5">
    <source>
        <dbReference type="ARBA" id="ARBA00023187"/>
    </source>
</evidence>
<evidence type="ECO:0000256" key="4">
    <source>
        <dbReference type="ARBA" id="ARBA00022737"/>
    </source>
</evidence>
<keyword evidence="4" id="KW-0677">Repeat</keyword>